<evidence type="ECO:0000313" key="4">
    <source>
        <dbReference type="Proteomes" id="UP000028181"/>
    </source>
</evidence>
<evidence type="ECO:0000313" key="3">
    <source>
        <dbReference type="EMBL" id="CDN46456.1"/>
    </source>
</evidence>
<dbReference type="Pfam" id="PF13400">
    <property type="entry name" value="Tad"/>
    <property type="match status" value="1"/>
</dbReference>
<reference evidence="4" key="1">
    <citation type="journal article" date="2014" name="BMC Genomics">
        <title>Genome sequencing of two Neorhizobium galegae strains reveals a noeT gene responsible for the unusual acetylation of the nodulation factors.</title>
        <authorList>
            <person name="Osterman J."/>
            <person name="Marsh J."/>
            <person name="Laine P.K."/>
            <person name="Zeng Z."/>
            <person name="Alatalo E."/>
            <person name="Sullivan J.T."/>
            <person name="Young J.P."/>
            <person name="Thomas-Oates J."/>
            <person name="Paulin L."/>
            <person name="Lindstrom K."/>
        </authorList>
    </citation>
    <scope>NUCLEOTIDE SEQUENCE [LARGE SCALE GENOMIC DNA]</scope>
    <source>
        <strain evidence="4">HAMBI 540</strain>
    </source>
</reference>
<protein>
    <submittedName>
        <fullName evidence="3">Putative membrane protein (DUF2134)</fullName>
    </submittedName>
</protein>
<keyword evidence="1" id="KW-1133">Transmembrane helix</keyword>
<dbReference type="KEGG" id="ngg:RG540_CH02620"/>
<evidence type="ECO:0000259" key="2">
    <source>
        <dbReference type="Pfam" id="PF13400"/>
    </source>
</evidence>
<dbReference type="eggNOG" id="COG4961">
    <property type="taxonomic scope" value="Bacteria"/>
</dbReference>
<dbReference type="InterPro" id="IPR028087">
    <property type="entry name" value="Tad_N"/>
</dbReference>
<evidence type="ECO:0000256" key="1">
    <source>
        <dbReference type="SAM" id="Phobius"/>
    </source>
</evidence>
<dbReference type="AlphaFoldDB" id="A0A068SL87"/>
<keyword evidence="4" id="KW-1185">Reference proteome</keyword>
<gene>
    <name evidence="3" type="ORF">RG540_CH02620</name>
</gene>
<name>A0A068SL87_NEOGA</name>
<sequence length="412" mass="43165">MRRLIDNIALRLYHILRDTGGNFAIATALAMPLLVTTAGGAIDFAQASFERGRLQGALDAALLSAVAKPDIASQRREALRFLTDTVPEDTDLDTALIVAGNADGSLTGTYAQGVPTNFLGLLGIHTIDVKVQSTAIANRNPKPSGACIYVLGNTTQAVLINSGANVHSEKCGVEVSSTQNPAFIMNSGATIDTPSFCVAGTQYIKNGGTLSNLKPGCKVSGDPYAVGIAEPTVSSTCTTSGTKDGAVQDMAPGVHCATTFNGSPKITFKPGLHIIKGRMIINSGSTVVAEGVTFYFPDTDSEIRANGALSFTASAPTSGTYKGILMFEKTSDVANNGRKQQYIFNGSNGETLKGVIHLPNRDVVYNSTTNQSNLITLVVNTMIMNSANWQIEPYTGADSGTGSEITSVRLVN</sequence>
<organism evidence="3 4">
    <name type="scientific">Neorhizobium galegae bv. orientalis str. HAMBI 540</name>
    <dbReference type="NCBI Taxonomy" id="1028800"/>
    <lineage>
        <taxon>Bacteria</taxon>
        <taxon>Pseudomonadati</taxon>
        <taxon>Pseudomonadota</taxon>
        <taxon>Alphaproteobacteria</taxon>
        <taxon>Hyphomicrobiales</taxon>
        <taxon>Rhizobiaceae</taxon>
        <taxon>Rhizobium/Agrobacterium group</taxon>
        <taxon>Neorhizobium</taxon>
    </lineage>
</organism>
<dbReference type="HOGENOM" id="CLU_046706_0_0_5"/>
<dbReference type="Proteomes" id="UP000028181">
    <property type="component" value="Chromosome I"/>
</dbReference>
<dbReference type="GeneID" id="24257421"/>
<feature type="domain" description="Putative Flp pilus-assembly TadG-like N-terminal" evidence="2">
    <location>
        <begin position="21"/>
        <end position="67"/>
    </location>
</feature>
<accession>A0A068SL87</accession>
<keyword evidence="1" id="KW-0472">Membrane</keyword>
<dbReference type="OrthoDB" id="7418984at2"/>
<dbReference type="RefSeq" id="WP_038583831.1">
    <property type="nucleotide sequence ID" value="NZ_HG938353.1"/>
</dbReference>
<dbReference type="PATRIC" id="fig|1028800.3.peg.268"/>
<dbReference type="EMBL" id="HG938353">
    <property type="protein sequence ID" value="CDN46456.1"/>
    <property type="molecule type" value="Genomic_DNA"/>
</dbReference>
<proteinExistence type="predicted"/>
<feature type="transmembrane region" description="Helical" evidence="1">
    <location>
        <begin position="21"/>
        <end position="42"/>
    </location>
</feature>
<keyword evidence="1" id="KW-0812">Transmembrane</keyword>